<evidence type="ECO:0000256" key="4">
    <source>
        <dbReference type="ARBA" id="ARBA00022989"/>
    </source>
</evidence>
<dbReference type="AlphaFoldDB" id="A0A080MFF8"/>
<evidence type="ECO:0000256" key="3">
    <source>
        <dbReference type="ARBA" id="ARBA00022692"/>
    </source>
</evidence>
<comment type="subcellular location">
    <subcellularLocation>
        <location evidence="1">Membrane</location>
        <topology evidence="1">Multi-pass membrane protein</topology>
    </subcellularLocation>
</comment>
<evidence type="ECO:0000313" key="7">
    <source>
        <dbReference type="EMBL" id="KFB75989.1"/>
    </source>
</evidence>
<dbReference type="EMBL" id="JDST02000066">
    <property type="protein sequence ID" value="KFB75989.1"/>
    <property type="molecule type" value="Genomic_DNA"/>
</dbReference>
<gene>
    <name evidence="7" type="primary">pitA_1</name>
    <name evidence="7" type="ORF">AW06_002954</name>
    <name evidence="8" type="ORF">HWD57_07070</name>
</gene>
<keyword evidence="2" id="KW-0813">Transport</keyword>
<keyword evidence="5 6" id="KW-0472">Membrane</keyword>
<evidence type="ECO:0000256" key="1">
    <source>
        <dbReference type="ARBA" id="ARBA00004141"/>
    </source>
</evidence>
<dbReference type="Proteomes" id="UP000021315">
    <property type="component" value="Unassembled WGS sequence"/>
</dbReference>
<feature type="transmembrane region" description="Helical" evidence="6">
    <location>
        <begin position="209"/>
        <end position="225"/>
    </location>
</feature>
<dbReference type="PANTHER" id="PTHR11101">
    <property type="entry name" value="PHOSPHATE TRANSPORTER"/>
    <property type="match status" value="1"/>
</dbReference>
<keyword evidence="4 6" id="KW-1133">Transmembrane helix</keyword>
<reference evidence="8 10" key="2">
    <citation type="journal article" date="2019" name="Microbiome">
        <title>Annotated bacterial chromosomes from frame-shift-corrected long-read metagenomic data.</title>
        <authorList>
            <person name="Arumugam K."/>
            <person name="Bagci C."/>
            <person name="Bessarab I."/>
            <person name="Beier S."/>
            <person name="Buchfink B."/>
            <person name="Gorska A."/>
            <person name="Qiu G."/>
            <person name="Huson D.H."/>
            <person name="Williams R.B.H."/>
        </authorList>
    </citation>
    <scope>NUCLEOTIDE SEQUENCE [LARGE SCALE GENOMIC DNA]</scope>
    <source>
        <strain evidence="8">SSA1</strain>
    </source>
</reference>
<reference evidence="7 9" key="1">
    <citation type="submission" date="2014-02" db="EMBL/GenBank/DDBJ databases">
        <title>Expanding our view of genomic diversity in Candidatus Accumulibacter clades.</title>
        <authorList>
            <person name="Skennerton C.T."/>
            <person name="Barr J.J."/>
            <person name="Slater F.R."/>
            <person name="Bond P.L."/>
            <person name="Tyson G.W."/>
        </authorList>
    </citation>
    <scope>NUCLEOTIDE SEQUENCE [LARGE SCALE GENOMIC DNA]</scope>
    <source>
        <strain evidence="9">SK-02</strain>
    </source>
</reference>
<organism evidence="7 9">
    <name type="scientific">Candidatus Accumulibacter cognatus</name>
    <dbReference type="NCBI Taxonomy" id="2954383"/>
    <lineage>
        <taxon>Bacteria</taxon>
        <taxon>Pseudomonadati</taxon>
        <taxon>Pseudomonadota</taxon>
        <taxon>Betaproteobacteria</taxon>
        <taxon>Candidatus Accumulibacter</taxon>
    </lineage>
</organism>
<protein>
    <submittedName>
        <fullName evidence="7 8">Inorganic phosphate transporter</fullName>
    </submittedName>
</protein>
<reference evidence="8" key="3">
    <citation type="submission" date="2020-06" db="EMBL/GenBank/DDBJ databases">
        <authorList>
            <person name="Arumugam K."/>
            <person name="Besarab I."/>
            <person name="Haryono M."/>
            <person name="Bagci C."/>
            <person name="Beier S."/>
            <person name="Buchfink B."/>
            <person name="Gorska A."/>
            <person name="Qiu G."/>
            <person name="Huson D.H."/>
            <person name="Williams R.B."/>
        </authorList>
    </citation>
    <scope>NUCLEOTIDE SEQUENCE</scope>
    <source>
        <strain evidence="8">SSA1</strain>
    </source>
</reference>
<evidence type="ECO:0000256" key="6">
    <source>
        <dbReference type="SAM" id="Phobius"/>
    </source>
</evidence>
<dbReference type="GO" id="GO:0016020">
    <property type="term" value="C:membrane"/>
    <property type="evidence" value="ECO:0007669"/>
    <property type="project" value="UniProtKB-SubCell"/>
</dbReference>
<feature type="transmembrane region" description="Helical" evidence="6">
    <location>
        <begin position="80"/>
        <end position="99"/>
    </location>
</feature>
<accession>A0A7D5NCG6</accession>
<dbReference type="GO" id="GO:0035435">
    <property type="term" value="P:phosphate ion transmembrane transport"/>
    <property type="evidence" value="ECO:0007669"/>
    <property type="project" value="TreeGrafter"/>
</dbReference>
<dbReference type="GO" id="GO:0005315">
    <property type="term" value="F:phosphate transmembrane transporter activity"/>
    <property type="evidence" value="ECO:0007669"/>
    <property type="project" value="InterPro"/>
</dbReference>
<feature type="transmembrane region" description="Helical" evidence="6">
    <location>
        <begin position="271"/>
        <end position="298"/>
    </location>
</feature>
<sequence>MSTLLILTILTVVIVLFFDYTNGFHDAANIVATIIASRAMTPVQAVIIVGTFEFLGPLLGGTAVANTIGKFVTLGDVQAVLSLAILISGLVGAIVWNLATWYFGIPSSSSHALVGGLIGAVVVSAGMDNVVWGFSQLMHGQLTGIMKVLASLILSPIIGFWAGFLMLRLLSILLFTATPSANTGLRYAQFVTAAGLAFSHGANDAQKSMGMLTLALLLGGFIPTFEVPFWVMLACAIAITLGILSGGWRIVRTLGFAIYRVRPIHALSSQLTSAAVILTASFIGAPVSTTHVVATSIMGIGSSERPKAVRWKKAKDIAITWVITIPGSALVAIQTFALVNLFIGKV</sequence>
<keyword evidence="9" id="KW-1185">Reference proteome</keyword>
<feature type="transmembrane region" description="Helical" evidence="6">
    <location>
        <begin position="111"/>
        <end position="132"/>
    </location>
</feature>
<dbReference type="Pfam" id="PF01384">
    <property type="entry name" value="PHO4"/>
    <property type="match status" value="1"/>
</dbReference>
<feature type="transmembrane region" description="Helical" evidence="6">
    <location>
        <begin position="231"/>
        <end position="251"/>
    </location>
</feature>
<dbReference type="STRING" id="1453999.AW06_002954"/>
<dbReference type="Proteomes" id="UP000509684">
    <property type="component" value="Chromosome"/>
</dbReference>
<evidence type="ECO:0000256" key="2">
    <source>
        <dbReference type="ARBA" id="ARBA00022448"/>
    </source>
</evidence>
<dbReference type="KEGG" id="acog:HWD57_07070"/>
<accession>A0A080MFF8</accession>
<feature type="transmembrane region" description="Helical" evidence="6">
    <location>
        <begin position="318"/>
        <end position="343"/>
    </location>
</feature>
<keyword evidence="3 6" id="KW-0812">Transmembrane</keyword>
<dbReference type="RefSeq" id="WP_034927191.1">
    <property type="nucleotide sequence ID" value="NZ_JDST02000066.1"/>
</dbReference>
<evidence type="ECO:0000313" key="9">
    <source>
        <dbReference type="Proteomes" id="UP000021315"/>
    </source>
</evidence>
<feature type="transmembrane region" description="Helical" evidence="6">
    <location>
        <begin position="47"/>
        <end position="68"/>
    </location>
</feature>
<evidence type="ECO:0000256" key="5">
    <source>
        <dbReference type="ARBA" id="ARBA00023136"/>
    </source>
</evidence>
<dbReference type="PANTHER" id="PTHR11101:SF80">
    <property type="entry name" value="PHOSPHATE TRANSPORTER"/>
    <property type="match status" value="1"/>
</dbReference>
<name>A0A080MFF8_9PROT</name>
<dbReference type="InterPro" id="IPR001204">
    <property type="entry name" value="Phos_transporter"/>
</dbReference>
<evidence type="ECO:0000313" key="10">
    <source>
        <dbReference type="Proteomes" id="UP000509684"/>
    </source>
</evidence>
<feature type="transmembrane region" description="Helical" evidence="6">
    <location>
        <begin position="144"/>
        <end position="164"/>
    </location>
</feature>
<dbReference type="EMBL" id="CP058708">
    <property type="protein sequence ID" value="QLH49569.1"/>
    <property type="molecule type" value="Genomic_DNA"/>
</dbReference>
<proteinExistence type="predicted"/>
<evidence type="ECO:0000313" key="8">
    <source>
        <dbReference type="EMBL" id="QLH49569.1"/>
    </source>
</evidence>